<dbReference type="Pfam" id="PF14907">
    <property type="entry name" value="NTP_transf_5"/>
    <property type="match status" value="1"/>
</dbReference>
<dbReference type="KEGG" id="orp:MOP44_16980"/>
<sequence>MTSKLKRGSRSERVGMLKRAVAAVFAMPGDEVSGALKGFGEDEWQAAMWWLDISGLALYLLDLLHSTGAIFTVPESVRTALEDRAARNRARTRALMKEASALAGWFDASGVRYALLKGFSLTPDSVSDPALRWQTDLDLLVARSHAKAAQHFIARLGYTLHEGEGTPSLSFKAGVAGKPDIAKIYSVHSQRTIEVHIADDDSPLLGRRDVRFLPDLRCSVLSGPDILVKQGTHLLKHLCAEFTKLSWVLEFRRHVEAREGDLDFWNDVKAIASGTPNADLGLMVALWLSETMFGPMTAKAIKHWGGAGLPAGVRAWLTLYAQRMLFSDAIANKYYALLQKQVATSPAAARSIRSMYFPLHVPWRIMEPAPNETARERLQRYVVEAGNIFRRLRFHVVEGARMAIESLRLRRAVAGLELGGATGRDARSMILCTSSSALEVPEG</sequence>
<dbReference type="RefSeq" id="WP_260791422.1">
    <property type="nucleotide sequence ID" value="NZ_CP093313.1"/>
</dbReference>
<keyword evidence="2" id="KW-1185">Reference proteome</keyword>
<reference evidence="1" key="1">
    <citation type="submission" date="2021-04" db="EMBL/GenBank/DDBJ databases">
        <title>Phylogenetic analysis of Acidobacteriaceae.</title>
        <authorList>
            <person name="Qiu L."/>
            <person name="Zhang Q."/>
        </authorList>
    </citation>
    <scope>NUCLEOTIDE SEQUENCE</scope>
    <source>
        <strain evidence="1">DSM 25168</strain>
    </source>
</reference>
<dbReference type="AlphaFoldDB" id="A0A9J7BIE5"/>
<evidence type="ECO:0000313" key="2">
    <source>
        <dbReference type="Proteomes" id="UP001059380"/>
    </source>
</evidence>
<dbReference type="InterPro" id="IPR039498">
    <property type="entry name" value="NTP_transf_5"/>
</dbReference>
<accession>A0A9J7BIE5</accession>
<evidence type="ECO:0000313" key="1">
    <source>
        <dbReference type="EMBL" id="UWZ82265.1"/>
    </source>
</evidence>
<protein>
    <submittedName>
        <fullName evidence="1">Nucleotidyltransferase family protein</fullName>
    </submittedName>
</protein>
<proteinExistence type="predicted"/>
<dbReference type="Proteomes" id="UP001059380">
    <property type="component" value="Chromosome"/>
</dbReference>
<dbReference type="EMBL" id="CP093313">
    <property type="protein sequence ID" value="UWZ82265.1"/>
    <property type="molecule type" value="Genomic_DNA"/>
</dbReference>
<name>A0A9J7BIE5_9BACT</name>
<organism evidence="1 2">
    <name type="scientific">Occallatibacter riparius</name>
    <dbReference type="NCBI Taxonomy" id="1002689"/>
    <lineage>
        <taxon>Bacteria</taxon>
        <taxon>Pseudomonadati</taxon>
        <taxon>Acidobacteriota</taxon>
        <taxon>Terriglobia</taxon>
        <taxon>Terriglobales</taxon>
        <taxon>Acidobacteriaceae</taxon>
        <taxon>Occallatibacter</taxon>
    </lineage>
</organism>
<gene>
    <name evidence="1" type="ORF">MOP44_16980</name>
</gene>